<dbReference type="OrthoDB" id="2626014at2759"/>
<feature type="compositionally biased region" description="Polar residues" evidence="1">
    <location>
        <begin position="58"/>
        <end position="72"/>
    </location>
</feature>
<dbReference type="STRING" id="1051891.A0A0C3QWL0"/>
<reference evidence="4" key="2">
    <citation type="submission" date="2015-01" db="EMBL/GenBank/DDBJ databases">
        <title>Evolutionary Origins and Diversification of the Mycorrhizal Mutualists.</title>
        <authorList>
            <consortium name="DOE Joint Genome Institute"/>
            <consortium name="Mycorrhizal Genomics Consortium"/>
            <person name="Kohler A."/>
            <person name="Kuo A."/>
            <person name="Nagy L.G."/>
            <person name="Floudas D."/>
            <person name="Copeland A."/>
            <person name="Barry K.W."/>
            <person name="Cichocki N."/>
            <person name="Veneault-Fourrey C."/>
            <person name="LaButti K."/>
            <person name="Lindquist E.A."/>
            <person name="Lipzen A."/>
            <person name="Lundell T."/>
            <person name="Morin E."/>
            <person name="Murat C."/>
            <person name="Riley R."/>
            <person name="Ohm R."/>
            <person name="Sun H."/>
            <person name="Tunlid A."/>
            <person name="Henrissat B."/>
            <person name="Grigoriev I.V."/>
            <person name="Hibbett D.S."/>
            <person name="Martin F."/>
        </authorList>
    </citation>
    <scope>NUCLEOTIDE SEQUENCE [LARGE SCALE GENOMIC DNA]</scope>
    <source>
        <strain evidence="4">MUT 4182</strain>
    </source>
</reference>
<gene>
    <name evidence="3" type="ORF">M407DRAFT_17837</name>
</gene>
<sequence>MSFEEPANNGLEGDDKERGGHRAKLLRNGMALISPDPKDPVVFEYFKRNLVPIAESYSHTASSNNPPLSTIQIPAPPRLPKPEKRSFPRPLSVTTSICLDFTQPIPSLPHHPDLILAPARTWHPAIGLAMASLASARGDELGASVVWCDGGSGAVNGVYGYGRGNKGLLVEEVGNGGRSWVATFGVPYNGGKDEERAKTVYASAGGFAPLLFLLGILGVGWGAENILERLNAGAPGELEDGLRERE</sequence>
<proteinExistence type="predicted"/>
<organism evidence="3 4">
    <name type="scientific">Tulasnella calospora MUT 4182</name>
    <dbReference type="NCBI Taxonomy" id="1051891"/>
    <lineage>
        <taxon>Eukaryota</taxon>
        <taxon>Fungi</taxon>
        <taxon>Dikarya</taxon>
        <taxon>Basidiomycota</taxon>
        <taxon>Agaricomycotina</taxon>
        <taxon>Agaricomycetes</taxon>
        <taxon>Cantharellales</taxon>
        <taxon>Tulasnellaceae</taxon>
        <taxon>Tulasnella</taxon>
    </lineage>
</organism>
<name>A0A0C3QWL0_9AGAM</name>
<evidence type="ECO:0000313" key="3">
    <source>
        <dbReference type="EMBL" id="KIO33279.1"/>
    </source>
</evidence>
<dbReference type="AlphaFoldDB" id="A0A0C3QWL0"/>
<feature type="region of interest" description="Disordered" evidence="1">
    <location>
        <begin position="1"/>
        <end position="23"/>
    </location>
</feature>
<keyword evidence="2" id="KW-0812">Transmembrane</keyword>
<feature type="transmembrane region" description="Helical" evidence="2">
    <location>
        <begin position="200"/>
        <end position="221"/>
    </location>
</feature>
<protein>
    <recommendedName>
        <fullName evidence="5">CN hydrolase domain-containing protein</fullName>
    </recommendedName>
</protein>
<evidence type="ECO:0008006" key="5">
    <source>
        <dbReference type="Google" id="ProtNLM"/>
    </source>
</evidence>
<keyword evidence="2" id="KW-1133">Transmembrane helix</keyword>
<feature type="region of interest" description="Disordered" evidence="1">
    <location>
        <begin position="58"/>
        <end position="87"/>
    </location>
</feature>
<evidence type="ECO:0000313" key="4">
    <source>
        <dbReference type="Proteomes" id="UP000054248"/>
    </source>
</evidence>
<dbReference type="HOGENOM" id="CLU_1129788_0_0_1"/>
<keyword evidence="2" id="KW-0472">Membrane</keyword>
<evidence type="ECO:0000256" key="1">
    <source>
        <dbReference type="SAM" id="MobiDB-lite"/>
    </source>
</evidence>
<keyword evidence="4" id="KW-1185">Reference proteome</keyword>
<dbReference type="EMBL" id="KN822949">
    <property type="protein sequence ID" value="KIO33279.1"/>
    <property type="molecule type" value="Genomic_DNA"/>
</dbReference>
<accession>A0A0C3QWL0</accession>
<dbReference type="Proteomes" id="UP000054248">
    <property type="component" value="Unassembled WGS sequence"/>
</dbReference>
<evidence type="ECO:0000256" key="2">
    <source>
        <dbReference type="SAM" id="Phobius"/>
    </source>
</evidence>
<reference evidence="3 4" key="1">
    <citation type="submission" date="2014-04" db="EMBL/GenBank/DDBJ databases">
        <authorList>
            <consortium name="DOE Joint Genome Institute"/>
            <person name="Kuo A."/>
            <person name="Girlanda M."/>
            <person name="Perotto S."/>
            <person name="Kohler A."/>
            <person name="Nagy L.G."/>
            <person name="Floudas D."/>
            <person name="Copeland A."/>
            <person name="Barry K.W."/>
            <person name="Cichocki N."/>
            <person name="Veneault-Fourrey C."/>
            <person name="LaButti K."/>
            <person name="Lindquist E.A."/>
            <person name="Lipzen A."/>
            <person name="Lundell T."/>
            <person name="Morin E."/>
            <person name="Murat C."/>
            <person name="Sun H."/>
            <person name="Tunlid A."/>
            <person name="Henrissat B."/>
            <person name="Grigoriev I.V."/>
            <person name="Hibbett D.S."/>
            <person name="Martin F."/>
            <person name="Nordberg H.P."/>
            <person name="Cantor M.N."/>
            <person name="Hua S.X."/>
        </authorList>
    </citation>
    <scope>NUCLEOTIDE SEQUENCE [LARGE SCALE GENOMIC DNA]</scope>
    <source>
        <strain evidence="3 4">MUT 4182</strain>
    </source>
</reference>